<keyword evidence="2" id="KW-0690">Ribosome biogenesis</keyword>
<dbReference type="PANTHER" id="PTHR44215:SF1">
    <property type="entry name" value="WD REPEAT-CONTAINING PROTEIN 75"/>
    <property type="match status" value="1"/>
</dbReference>
<evidence type="ECO:0000256" key="2">
    <source>
        <dbReference type="ARBA" id="ARBA00022517"/>
    </source>
</evidence>
<keyword evidence="6" id="KW-0804">Transcription</keyword>
<dbReference type="OrthoDB" id="498846at2759"/>
<feature type="compositionally biased region" description="Basic and acidic residues" evidence="9">
    <location>
        <begin position="89"/>
        <end position="115"/>
    </location>
</feature>
<dbReference type="AlphaFoldDB" id="A0A5B8ME94"/>
<dbReference type="Gene3D" id="2.130.10.10">
    <property type="entry name" value="YVTN repeat-like/Quinoprotein amine dehydrogenase"/>
    <property type="match status" value="3"/>
</dbReference>
<dbReference type="STRING" id="1764295.A0A5B8ME94"/>
<comment type="subcellular location">
    <subcellularLocation>
        <location evidence="1">Nucleus</location>
        <location evidence="1">Nucleolus</location>
    </subcellularLocation>
</comment>
<dbReference type="InterPro" id="IPR015943">
    <property type="entry name" value="WD40/YVTN_repeat-like_dom_sf"/>
</dbReference>
<proteinExistence type="predicted"/>
<evidence type="ECO:0000256" key="1">
    <source>
        <dbReference type="ARBA" id="ARBA00004604"/>
    </source>
</evidence>
<dbReference type="Pfam" id="PF23769">
    <property type="entry name" value="Beta-prop_WDR75_2nd"/>
    <property type="match status" value="1"/>
</dbReference>
<evidence type="ECO:0000313" key="11">
    <source>
        <dbReference type="EMBL" id="QDZ18697.1"/>
    </source>
</evidence>
<evidence type="ECO:0000256" key="6">
    <source>
        <dbReference type="ARBA" id="ARBA00023163"/>
    </source>
</evidence>
<dbReference type="SMART" id="SM00320">
    <property type="entry name" value="WD40"/>
    <property type="match status" value="5"/>
</dbReference>
<feature type="compositionally biased region" description="Basic and acidic residues" evidence="9">
    <location>
        <begin position="55"/>
        <end position="75"/>
    </location>
</feature>
<keyword evidence="12" id="KW-1185">Reference proteome</keyword>
<evidence type="ECO:0000256" key="9">
    <source>
        <dbReference type="SAM" id="MobiDB-lite"/>
    </source>
</evidence>
<dbReference type="InterPro" id="IPR053826">
    <property type="entry name" value="WDR75"/>
</dbReference>
<evidence type="ECO:0000256" key="5">
    <source>
        <dbReference type="ARBA" id="ARBA00022737"/>
    </source>
</evidence>
<name>A0A5B8ME94_9CHLO</name>
<dbReference type="GO" id="GO:2000234">
    <property type="term" value="P:positive regulation of rRNA processing"/>
    <property type="evidence" value="ECO:0007669"/>
    <property type="project" value="TreeGrafter"/>
</dbReference>
<feature type="repeat" description="WD" evidence="8">
    <location>
        <begin position="620"/>
        <end position="651"/>
    </location>
</feature>
<feature type="compositionally biased region" description="Polar residues" evidence="9">
    <location>
        <begin position="45"/>
        <end position="54"/>
    </location>
</feature>
<evidence type="ECO:0000256" key="3">
    <source>
        <dbReference type="ARBA" id="ARBA00022552"/>
    </source>
</evidence>
<keyword evidence="5" id="KW-0677">Repeat</keyword>
<dbReference type="InterPro" id="IPR001680">
    <property type="entry name" value="WD40_rpt"/>
</dbReference>
<evidence type="ECO:0000256" key="8">
    <source>
        <dbReference type="PROSITE-ProRule" id="PRU00221"/>
    </source>
</evidence>
<feature type="compositionally biased region" description="Basic residues" evidence="9">
    <location>
        <begin position="27"/>
        <end position="39"/>
    </location>
</feature>
<protein>
    <submittedName>
        <fullName evidence="11">WD40 repeat domain-containing protein</fullName>
    </submittedName>
</protein>
<dbReference type="Proteomes" id="UP000316726">
    <property type="component" value="Chromosome 2"/>
</dbReference>
<dbReference type="GO" id="GO:0003723">
    <property type="term" value="F:RNA binding"/>
    <property type="evidence" value="ECO:0007669"/>
    <property type="project" value="InterPro"/>
</dbReference>
<dbReference type="GO" id="GO:0045943">
    <property type="term" value="P:positive regulation of transcription by RNA polymerase I"/>
    <property type="evidence" value="ECO:0007669"/>
    <property type="project" value="InterPro"/>
</dbReference>
<gene>
    <name evidence="11" type="ORF">A3770_02p12150</name>
</gene>
<feature type="domain" description="WD repeat-containing protein 75 second beta-propeller" evidence="10">
    <location>
        <begin position="583"/>
        <end position="761"/>
    </location>
</feature>
<feature type="region of interest" description="Disordered" evidence="9">
    <location>
        <begin position="1"/>
        <end position="125"/>
    </location>
</feature>
<sequence>MEEVGERGKGGPAEKPAATGNAVGGRTRSRRNKKRRSGSFKKDGNATSEPTSPRSRVDVEESGKDGSDSWRRMGKDAVGVAGGTWNLSEGEKVKGRQRPGKEPILGDRNERRTAKEPTTSSSSLPALPKVEPIVVSYEGLGSYLVTTSGPVLRVYKLPEGKCGPGDKSRAHEGTIVSLVAVPAAVNRLQAMTCAKCMTIVVWDVARTIPLAKLRIENLVEVQPGSNPVPLGLALGVGRKDDLPYTIGWLCMQTESNKTGNKMSSVRSFPLQFKDMLRLSGGAPGGRRKSKSLVLSKGAARKMQSGQPQAFKASYTGGLVAAADQNTVFLWKPSRKPEEEIPLYHTKSVTSLAISSGEDMLAVGDMVGQVLVYNLHEVSPLWKMDKQQRGNQPAVLPATFHWHSSSVLALEWGVKDETGLAPDVHYLYSGGSECTLVIWELPQGKRSYLPRFPAPLLSMKVCHSQREEVGMESYLAVGCADNSIVVVNVVTKSRVCTVAGLQVPYNKVVSLRRNQDGHAEVSLFKSNRGLLQKYDLDHDCQISKLSVSYNEDQTPHSKSKGKSFATFKSRGKGGDGGTLLSYCAEEQHLCTVEQQTEGMNIWLKFWSRTPHKKYEVEKTVLNPHEKKVTCVLGHQQRSLAITCSQDGKFKLWARVDNDWVCSCQSSVPTSHINSCRFSGTGDVFVASFADNIGFWDTSNLDLLAVLKCPPSLLVESFQDIALISEAKPAFVVGNWVSKKGNCKGISVWNLLTLKHLWSFRFEGNCQVCCTSLGTAGTLHKFAVSVATKAGSKKAEDGTKVLFFSPKSARPEGVWHVSAYGTNLFSIGDEVVIATKEGDFISRSFATKAQQVTQVTRPDEEKLREVALGAENGTTPGGGEQPSEEARSSGTGKALLDAGAGVPGLLLKYQATPSHDLPPMSQLFQSLLM</sequence>
<evidence type="ECO:0000259" key="10">
    <source>
        <dbReference type="Pfam" id="PF23769"/>
    </source>
</evidence>
<keyword evidence="4 8" id="KW-0853">WD repeat</keyword>
<dbReference type="PANTHER" id="PTHR44215">
    <property type="entry name" value="WD REPEAT-CONTAINING PROTEIN 75"/>
    <property type="match status" value="1"/>
</dbReference>
<dbReference type="InterPro" id="IPR057644">
    <property type="entry name" value="Beta-prop_WDR75_2nd"/>
</dbReference>
<evidence type="ECO:0000256" key="4">
    <source>
        <dbReference type="ARBA" id="ARBA00022574"/>
    </source>
</evidence>
<dbReference type="GO" id="GO:0032040">
    <property type="term" value="C:small-subunit processome"/>
    <property type="evidence" value="ECO:0007669"/>
    <property type="project" value="InterPro"/>
</dbReference>
<dbReference type="SUPFAM" id="SSF50978">
    <property type="entry name" value="WD40 repeat-like"/>
    <property type="match status" value="1"/>
</dbReference>
<reference evidence="11 12" key="1">
    <citation type="submission" date="2018-07" db="EMBL/GenBank/DDBJ databases">
        <title>The complete nuclear genome of the prasinophyte Chloropicon primus (CCMP1205).</title>
        <authorList>
            <person name="Pombert J.-F."/>
            <person name="Otis C."/>
            <person name="Turmel M."/>
            <person name="Lemieux C."/>
        </authorList>
    </citation>
    <scope>NUCLEOTIDE SEQUENCE [LARGE SCALE GENOMIC DNA]</scope>
    <source>
        <strain evidence="11 12">CCMP1205</strain>
    </source>
</reference>
<feature type="region of interest" description="Disordered" evidence="9">
    <location>
        <begin position="865"/>
        <end position="892"/>
    </location>
</feature>
<dbReference type="EMBL" id="CP031035">
    <property type="protein sequence ID" value="QDZ18697.1"/>
    <property type="molecule type" value="Genomic_DNA"/>
</dbReference>
<organism evidence="11 12">
    <name type="scientific">Chloropicon primus</name>
    <dbReference type="NCBI Taxonomy" id="1764295"/>
    <lineage>
        <taxon>Eukaryota</taxon>
        <taxon>Viridiplantae</taxon>
        <taxon>Chlorophyta</taxon>
        <taxon>Chloropicophyceae</taxon>
        <taxon>Chloropicales</taxon>
        <taxon>Chloropicaceae</taxon>
        <taxon>Chloropicon</taxon>
    </lineage>
</organism>
<evidence type="ECO:0000256" key="7">
    <source>
        <dbReference type="ARBA" id="ARBA00023242"/>
    </source>
</evidence>
<dbReference type="PROSITE" id="PS50082">
    <property type="entry name" value="WD_REPEATS_2"/>
    <property type="match status" value="1"/>
</dbReference>
<dbReference type="InterPro" id="IPR036322">
    <property type="entry name" value="WD40_repeat_dom_sf"/>
</dbReference>
<evidence type="ECO:0000313" key="12">
    <source>
        <dbReference type="Proteomes" id="UP000316726"/>
    </source>
</evidence>
<dbReference type="GO" id="GO:0006364">
    <property type="term" value="P:rRNA processing"/>
    <property type="evidence" value="ECO:0007669"/>
    <property type="project" value="UniProtKB-KW"/>
</dbReference>
<keyword evidence="3" id="KW-0698">rRNA processing</keyword>
<accession>A0A5B8ME94</accession>
<keyword evidence="7" id="KW-0539">Nucleus</keyword>